<dbReference type="KEGG" id="kpin:30170759"/>
<proteinExistence type="predicted"/>
<accession>A0A1B9I816</accession>
<keyword evidence="4" id="KW-1185">Reference proteome</keyword>
<evidence type="ECO:0000259" key="1">
    <source>
        <dbReference type="Pfam" id="PF05303"/>
    </source>
</evidence>
<name>A0A1B9I816_9TREE</name>
<dbReference type="EMBL" id="KV700115">
    <property type="protein sequence ID" value="OCF51675.1"/>
    <property type="molecule type" value="Genomic_DNA"/>
</dbReference>
<protein>
    <recommendedName>
        <fullName evidence="1">GSKIP domain-containing protein</fullName>
    </recommendedName>
</protein>
<dbReference type="Proteomes" id="UP000094020">
    <property type="component" value="Chromosome 6"/>
</dbReference>
<dbReference type="EMBL" id="CP144524">
    <property type="protein sequence ID" value="WWC70898.1"/>
    <property type="molecule type" value="Genomic_DNA"/>
</dbReference>
<dbReference type="InterPro" id="IPR023231">
    <property type="entry name" value="GSKIP_dom_sf"/>
</dbReference>
<organism evidence="2">
    <name type="scientific">Kwoniella pini CBS 10737</name>
    <dbReference type="NCBI Taxonomy" id="1296096"/>
    <lineage>
        <taxon>Eukaryota</taxon>
        <taxon>Fungi</taxon>
        <taxon>Dikarya</taxon>
        <taxon>Basidiomycota</taxon>
        <taxon>Agaricomycotina</taxon>
        <taxon>Tremellomycetes</taxon>
        <taxon>Tremellales</taxon>
        <taxon>Cryptococcaceae</taxon>
        <taxon>Kwoniella</taxon>
    </lineage>
</organism>
<reference evidence="2" key="1">
    <citation type="submission" date="2013-07" db="EMBL/GenBank/DDBJ databases">
        <title>The Genome Sequence of Cryptococcus pinus CBS10737.</title>
        <authorList>
            <consortium name="The Broad Institute Genome Sequencing Platform"/>
            <person name="Cuomo C."/>
            <person name="Litvintseva A."/>
            <person name="Chen Y."/>
            <person name="Heitman J."/>
            <person name="Sun S."/>
            <person name="Springer D."/>
            <person name="Dromer F."/>
            <person name="Young S.K."/>
            <person name="Zeng Q."/>
            <person name="Gargeya S."/>
            <person name="Fitzgerald M."/>
            <person name="Abouelleil A."/>
            <person name="Alvarado L."/>
            <person name="Berlin A.M."/>
            <person name="Chapman S.B."/>
            <person name="Dewar J."/>
            <person name="Goldberg J."/>
            <person name="Griggs A."/>
            <person name="Gujja S."/>
            <person name="Hansen M."/>
            <person name="Howarth C."/>
            <person name="Imamovic A."/>
            <person name="Larimer J."/>
            <person name="McCowan C."/>
            <person name="Murphy C."/>
            <person name="Pearson M."/>
            <person name="Priest M."/>
            <person name="Roberts A."/>
            <person name="Saif S."/>
            <person name="Shea T."/>
            <person name="Sykes S."/>
            <person name="Wortman J."/>
            <person name="Nusbaum C."/>
            <person name="Birren B."/>
        </authorList>
    </citation>
    <scope>NUCLEOTIDE SEQUENCE [LARGE SCALE GENOMIC DNA]</scope>
    <source>
        <strain evidence="2">CBS 10737</strain>
    </source>
</reference>
<dbReference type="InterPro" id="IPR007967">
    <property type="entry name" value="GSKIP_dom"/>
</dbReference>
<evidence type="ECO:0000313" key="3">
    <source>
        <dbReference type="EMBL" id="WWC70898.1"/>
    </source>
</evidence>
<dbReference type="SUPFAM" id="SSF103107">
    <property type="entry name" value="Hypothetical protein c14orf129, hspc210"/>
    <property type="match status" value="1"/>
</dbReference>
<dbReference type="Pfam" id="PF05303">
    <property type="entry name" value="GSKIP_dom"/>
    <property type="match status" value="1"/>
</dbReference>
<evidence type="ECO:0000313" key="4">
    <source>
        <dbReference type="Proteomes" id="UP000094020"/>
    </source>
</evidence>
<reference evidence="2" key="3">
    <citation type="submission" date="2016-07" db="EMBL/GenBank/DDBJ databases">
        <title>Evolution of pathogenesis and genome organization in the Tremellales.</title>
        <authorList>
            <person name="Cuomo C."/>
            <person name="Litvintseva A."/>
            <person name="Heitman J."/>
            <person name="Chen Y."/>
            <person name="Sun S."/>
            <person name="Springer D."/>
            <person name="Dromer F."/>
            <person name="Young S."/>
            <person name="Zeng Q."/>
            <person name="Chapman S."/>
            <person name="Gujja S."/>
            <person name="Saif S."/>
            <person name="Birren B."/>
        </authorList>
    </citation>
    <scope>NUCLEOTIDE SEQUENCE</scope>
    <source>
        <strain evidence="2">CBS 10737</strain>
    </source>
</reference>
<gene>
    <name evidence="2" type="ORF">I206_02390</name>
    <name evidence="3" type="ORF">I206_104850</name>
</gene>
<feature type="domain" description="GSKIP" evidence="1">
    <location>
        <begin position="67"/>
        <end position="131"/>
    </location>
</feature>
<dbReference type="Gene3D" id="3.30.2280.10">
    <property type="entry name" value="Hypothetical protein (hspc210)"/>
    <property type="match status" value="1"/>
</dbReference>
<reference evidence="3" key="2">
    <citation type="submission" date="2013-07" db="EMBL/GenBank/DDBJ databases">
        <authorList>
            <consortium name="The Broad Institute Genome Sequencing Platform"/>
            <person name="Cuomo C."/>
            <person name="Litvintseva A."/>
            <person name="Chen Y."/>
            <person name="Heitman J."/>
            <person name="Sun S."/>
            <person name="Springer D."/>
            <person name="Dromer F."/>
            <person name="Young S.K."/>
            <person name="Zeng Q."/>
            <person name="Gargeya S."/>
            <person name="Fitzgerald M."/>
            <person name="Abouelleil A."/>
            <person name="Alvarado L."/>
            <person name="Berlin A.M."/>
            <person name="Chapman S.B."/>
            <person name="Dewar J."/>
            <person name="Goldberg J."/>
            <person name="Griggs A."/>
            <person name="Gujja S."/>
            <person name="Hansen M."/>
            <person name="Howarth C."/>
            <person name="Imamovic A."/>
            <person name="Larimer J."/>
            <person name="McCowan C."/>
            <person name="Murphy C."/>
            <person name="Pearson M."/>
            <person name="Priest M."/>
            <person name="Roberts A."/>
            <person name="Saif S."/>
            <person name="Shea T."/>
            <person name="Sykes S."/>
            <person name="Wortman J."/>
            <person name="Nusbaum C."/>
            <person name="Birren B."/>
        </authorList>
    </citation>
    <scope>NUCLEOTIDE SEQUENCE</scope>
    <source>
        <strain evidence="3">CBS 10737</strain>
    </source>
</reference>
<sequence>MSISNTNILLNPLPEIQAALSSNSFGLKSSEIIKDNSFPITAEDVESVKKELTSTGVTSIRVVGRTSINLLGEEGKIGIKLDRSGWTLEFIERSDTLINDKINKTYESLETLLIDLSPAYVKAMNDEIWKRFGIEKNDIDNHVEDVRDSRQNRGL</sequence>
<dbReference type="RefSeq" id="XP_019012894.1">
    <property type="nucleotide sequence ID" value="XM_019154154.1"/>
</dbReference>
<dbReference type="GeneID" id="30170759"/>
<evidence type="ECO:0000313" key="2">
    <source>
        <dbReference type="EMBL" id="OCF51675.1"/>
    </source>
</evidence>
<reference evidence="3" key="4">
    <citation type="submission" date="2024-02" db="EMBL/GenBank/DDBJ databases">
        <title>Comparative genomics of Cryptococcus and Kwoniella reveals pathogenesis evolution and contrasting modes of karyotype evolution via chromosome fusion or intercentromeric recombination.</title>
        <authorList>
            <person name="Coelho M.A."/>
            <person name="David-Palma M."/>
            <person name="Shea T."/>
            <person name="Bowers K."/>
            <person name="McGinley-Smith S."/>
            <person name="Mohammad A.W."/>
            <person name="Gnirke A."/>
            <person name="Yurkov A.M."/>
            <person name="Nowrousian M."/>
            <person name="Sun S."/>
            <person name="Cuomo C.A."/>
            <person name="Heitman J."/>
        </authorList>
    </citation>
    <scope>NUCLEOTIDE SEQUENCE</scope>
    <source>
        <strain evidence="3">CBS 10737</strain>
    </source>
</reference>
<dbReference type="AlphaFoldDB" id="A0A1B9I816"/>
<dbReference type="OrthoDB" id="5804279at2759"/>